<feature type="coiled-coil region" evidence="2">
    <location>
        <begin position="456"/>
        <end position="643"/>
    </location>
</feature>
<evidence type="ECO:0000313" key="4">
    <source>
        <dbReference type="Proteomes" id="UP000515908"/>
    </source>
</evidence>
<dbReference type="GO" id="GO:0003341">
    <property type="term" value="P:cilium movement"/>
    <property type="evidence" value="ECO:0007669"/>
    <property type="project" value="InterPro"/>
</dbReference>
<dbReference type="OrthoDB" id="10259720at2759"/>
<protein>
    <recommendedName>
        <fullName evidence="5">Coiled-coil domain-containing protein 39</fullName>
    </recommendedName>
</protein>
<reference evidence="3 4" key="1">
    <citation type="submission" date="2020-08" db="EMBL/GenBank/DDBJ databases">
        <authorList>
            <person name="Newling K."/>
            <person name="Davey J."/>
            <person name="Forrester S."/>
        </authorList>
    </citation>
    <scope>NUCLEOTIDE SEQUENCE [LARGE SCALE GENOMIC DNA]</scope>
    <source>
        <strain evidence="4">Crithidia deanei Carvalho (ATCC PRA-265)</strain>
    </source>
</reference>
<dbReference type="InterPro" id="IPR033290">
    <property type="entry name" value="CCDC39"/>
</dbReference>
<feature type="coiled-coil region" evidence="2">
    <location>
        <begin position="674"/>
        <end position="701"/>
    </location>
</feature>
<feature type="coiled-coil region" evidence="2">
    <location>
        <begin position="253"/>
        <end position="416"/>
    </location>
</feature>
<dbReference type="GO" id="GO:0036159">
    <property type="term" value="P:inner dynein arm assembly"/>
    <property type="evidence" value="ECO:0007669"/>
    <property type="project" value="InterPro"/>
</dbReference>
<dbReference type="EMBL" id="LR877146">
    <property type="protein sequence ID" value="CAD2214043.1"/>
    <property type="molecule type" value="Genomic_DNA"/>
</dbReference>
<dbReference type="Pfam" id="PF24161">
    <property type="entry name" value="CCDC39"/>
    <property type="match status" value="1"/>
</dbReference>
<keyword evidence="1 2" id="KW-0175">Coiled coil</keyword>
<dbReference type="GO" id="GO:0005930">
    <property type="term" value="C:axoneme"/>
    <property type="evidence" value="ECO:0007669"/>
    <property type="project" value="InterPro"/>
</dbReference>
<proteinExistence type="predicted"/>
<evidence type="ECO:0000256" key="1">
    <source>
        <dbReference type="ARBA" id="ARBA00023054"/>
    </source>
</evidence>
<dbReference type="Proteomes" id="UP000515908">
    <property type="component" value="Chromosome 02"/>
</dbReference>
<evidence type="ECO:0000313" key="3">
    <source>
        <dbReference type="EMBL" id="CAD2214043.1"/>
    </source>
</evidence>
<dbReference type="AlphaFoldDB" id="A0A7G2C5L3"/>
<dbReference type="VEuPathDB" id="TriTrypDB:ADEAN_000148700"/>
<dbReference type="GO" id="GO:0060285">
    <property type="term" value="P:cilium-dependent cell motility"/>
    <property type="evidence" value="ECO:0007669"/>
    <property type="project" value="TreeGrafter"/>
</dbReference>
<gene>
    <name evidence="3" type="ORF">ADEAN_000148700</name>
</gene>
<sequence length="857" mass="99866">MSLDVIDATAEALPLEMLNKVNRELTAQLSHCETQLEEKSSSIEDQRKRLQFMKEHLGNVRAEIVSTQGLLESKTREVDSELNMKKLLDRECGRLQQREKELKREEEELQDRLTAIQNSVFQGNLKIEELKASMDFNQEELEQWDEARRQKEEDELAIAQYSKQDEAKLKQLRLTIDKLVKEVATKQKRLDAEILATQHAQIELDRSADEYRKVHEERGNLIDEWEQVVRTIADRDKAIQIAAEQYGEGVQWLQQREAVKKDLQKELDSTKEETEVINYTIKEREKQAQEYRDAIPTVTQQVQEMEDEVAAMRERASRSTRDKRDLSNQLAGANENVQKKLMELDLIQKKREDSDLHLKEEIAAAEDMKQQTELINRLLADAERTDKNLEKDIESLKKLQFNSNQELAKIREAQNTLLAEISGSQAQGKNYAAKISQLDSESFTQQGVLYNIEFSVQQMEKKVNRAKGERTEEERRELHEKIDLLQNTLDELESQHKILDQQVKRVREELRRSKIEMEKLEASKKKSEERILEINLQINHSEQESKKLEQQREDELVKVGTMELQLNRLKRALQLRSNKLVDLEQRKAQLQADLTEREAEINAHQSLLRMEVKLAEEERKSLFNELQERLKALKTVKNRHEVLIGRMDPGQARLSQAQLVVEAAKERETLQFKGDSLDSRIKRMEKDILKLEKTISVLKASNSNYKKKFEKVSDDDDELRTKKALQEKYRELKALMTRRAYESNDYEATRDSKNAELDELQLAKEQMMRTIESLQQECNQANQEVSQSKESLMRFEQAINKTSSVVDDAAKNDILLQETKERVSLVVRRLLECSQTAGEEVYEVVKSAVMNADLPLS</sequence>
<dbReference type="PANTHER" id="PTHR18962">
    <property type="entry name" value="COILED-COIL DOMAIN-CONTAINING PROTEIN 39"/>
    <property type="match status" value="1"/>
</dbReference>
<keyword evidence="4" id="KW-1185">Reference proteome</keyword>
<evidence type="ECO:0000256" key="2">
    <source>
        <dbReference type="SAM" id="Coils"/>
    </source>
</evidence>
<feature type="coiled-coil region" evidence="2">
    <location>
        <begin position="743"/>
        <end position="798"/>
    </location>
</feature>
<organism evidence="3 4">
    <name type="scientific">Angomonas deanei</name>
    <dbReference type="NCBI Taxonomy" id="59799"/>
    <lineage>
        <taxon>Eukaryota</taxon>
        <taxon>Discoba</taxon>
        <taxon>Euglenozoa</taxon>
        <taxon>Kinetoplastea</taxon>
        <taxon>Metakinetoplastina</taxon>
        <taxon>Trypanosomatida</taxon>
        <taxon>Trypanosomatidae</taxon>
        <taxon>Strigomonadinae</taxon>
        <taxon>Angomonas</taxon>
    </lineage>
</organism>
<feature type="coiled-coil region" evidence="2">
    <location>
        <begin position="15"/>
        <end position="189"/>
    </location>
</feature>
<evidence type="ECO:0008006" key="5">
    <source>
        <dbReference type="Google" id="ProtNLM"/>
    </source>
</evidence>
<accession>A0A7G2C5L3</accession>
<dbReference type="PANTHER" id="PTHR18962:SF0">
    <property type="entry name" value="COILED-COIL DOMAIN-CONTAINING PROTEIN 39"/>
    <property type="match status" value="1"/>
</dbReference>
<name>A0A7G2C5L3_9TRYP</name>